<dbReference type="OMA" id="YWRWIST"/>
<name>A0A2R6WPA4_MARPO</name>
<sequence length="101" mass="11453">MSACTNRVFRSASLSDVVWQAKLPKDYTEVLMKAKDGARGFDSKKQIFDYLCSKVPLHGHESYWLVRSPLGVCRSQGAEALGIAWGDDNRYWEWHQRGGST</sequence>
<evidence type="ECO:0000313" key="1">
    <source>
        <dbReference type="EMBL" id="PTQ35688.1"/>
    </source>
</evidence>
<dbReference type="EMBL" id="KZ772741">
    <property type="protein sequence ID" value="PTQ35688.1"/>
    <property type="molecule type" value="Genomic_DNA"/>
</dbReference>
<dbReference type="Proteomes" id="UP000244005">
    <property type="component" value="Unassembled WGS sequence"/>
</dbReference>
<dbReference type="AlphaFoldDB" id="A0A2R6WPA4"/>
<dbReference type="Gramene" id="Mp2g23830.1">
    <property type="protein sequence ID" value="Mp2g23830.1.cds"/>
    <property type="gene ID" value="Mp2g23830"/>
</dbReference>
<protein>
    <submittedName>
        <fullName evidence="1">Uncharacterized protein</fullName>
    </submittedName>
</protein>
<proteinExistence type="predicted"/>
<reference evidence="2" key="1">
    <citation type="journal article" date="2017" name="Cell">
        <title>Insights into land plant evolution garnered from the Marchantia polymorpha genome.</title>
        <authorList>
            <person name="Bowman J.L."/>
            <person name="Kohchi T."/>
            <person name="Yamato K.T."/>
            <person name="Jenkins J."/>
            <person name="Shu S."/>
            <person name="Ishizaki K."/>
            <person name="Yamaoka S."/>
            <person name="Nishihama R."/>
            <person name="Nakamura Y."/>
            <person name="Berger F."/>
            <person name="Adam C."/>
            <person name="Aki S.S."/>
            <person name="Althoff F."/>
            <person name="Araki T."/>
            <person name="Arteaga-Vazquez M.A."/>
            <person name="Balasubrmanian S."/>
            <person name="Barry K."/>
            <person name="Bauer D."/>
            <person name="Boehm C.R."/>
            <person name="Briginshaw L."/>
            <person name="Caballero-Perez J."/>
            <person name="Catarino B."/>
            <person name="Chen F."/>
            <person name="Chiyoda S."/>
            <person name="Chovatia M."/>
            <person name="Davies K.M."/>
            <person name="Delmans M."/>
            <person name="Demura T."/>
            <person name="Dierschke T."/>
            <person name="Dolan L."/>
            <person name="Dorantes-Acosta A.E."/>
            <person name="Eklund D.M."/>
            <person name="Florent S.N."/>
            <person name="Flores-Sandoval E."/>
            <person name="Fujiyama A."/>
            <person name="Fukuzawa H."/>
            <person name="Galik B."/>
            <person name="Grimanelli D."/>
            <person name="Grimwood J."/>
            <person name="Grossniklaus U."/>
            <person name="Hamada T."/>
            <person name="Haseloff J."/>
            <person name="Hetherington A.J."/>
            <person name="Higo A."/>
            <person name="Hirakawa Y."/>
            <person name="Hundley H.N."/>
            <person name="Ikeda Y."/>
            <person name="Inoue K."/>
            <person name="Inoue S.I."/>
            <person name="Ishida S."/>
            <person name="Jia Q."/>
            <person name="Kakita M."/>
            <person name="Kanazawa T."/>
            <person name="Kawai Y."/>
            <person name="Kawashima T."/>
            <person name="Kennedy M."/>
            <person name="Kinose K."/>
            <person name="Kinoshita T."/>
            <person name="Kohara Y."/>
            <person name="Koide E."/>
            <person name="Komatsu K."/>
            <person name="Kopischke S."/>
            <person name="Kubo M."/>
            <person name="Kyozuka J."/>
            <person name="Lagercrantz U."/>
            <person name="Lin S.S."/>
            <person name="Lindquist E."/>
            <person name="Lipzen A.M."/>
            <person name="Lu C.W."/>
            <person name="De Luna E."/>
            <person name="Martienssen R.A."/>
            <person name="Minamino N."/>
            <person name="Mizutani M."/>
            <person name="Mizutani M."/>
            <person name="Mochizuki N."/>
            <person name="Monte I."/>
            <person name="Mosher R."/>
            <person name="Nagasaki H."/>
            <person name="Nakagami H."/>
            <person name="Naramoto S."/>
            <person name="Nishitani K."/>
            <person name="Ohtani M."/>
            <person name="Okamoto T."/>
            <person name="Okumura M."/>
            <person name="Phillips J."/>
            <person name="Pollak B."/>
            <person name="Reinders A."/>
            <person name="Rovekamp M."/>
            <person name="Sano R."/>
            <person name="Sawa S."/>
            <person name="Schmid M.W."/>
            <person name="Shirakawa M."/>
            <person name="Solano R."/>
            <person name="Spunde A."/>
            <person name="Suetsugu N."/>
            <person name="Sugano S."/>
            <person name="Sugiyama A."/>
            <person name="Sun R."/>
            <person name="Suzuki Y."/>
            <person name="Takenaka M."/>
            <person name="Takezawa D."/>
            <person name="Tomogane H."/>
            <person name="Tsuzuki M."/>
            <person name="Ueda T."/>
            <person name="Umeda M."/>
            <person name="Ward J.M."/>
            <person name="Watanabe Y."/>
            <person name="Yazaki K."/>
            <person name="Yokoyama R."/>
            <person name="Yoshitake Y."/>
            <person name="Yotsui I."/>
            <person name="Zachgo S."/>
            <person name="Schmutz J."/>
        </authorList>
    </citation>
    <scope>NUCLEOTIDE SEQUENCE [LARGE SCALE GENOMIC DNA]</scope>
    <source>
        <strain evidence="2">Tak-1</strain>
    </source>
</reference>
<organism evidence="1 2">
    <name type="scientific">Marchantia polymorpha</name>
    <name type="common">Common liverwort</name>
    <name type="synonym">Marchantia aquatica</name>
    <dbReference type="NCBI Taxonomy" id="3197"/>
    <lineage>
        <taxon>Eukaryota</taxon>
        <taxon>Viridiplantae</taxon>
        <taxon>Streptophyta</taxon>
        <taxon>Embryophyta</taxon>
        <taxon>Marchantiophyta</taxon>
        <taxon>Marchantiopsida</taxon>
        <taxon>Marchantiidae</taxon>
        <taxon>Marchantiales</taxon>
        <taxon>Marchantiaceae</taxon>
        <taxon>Marchantia</taxon>
    </lineage>
</organism>
<accession>A0A2R6WPA4</accession>
<gene>
    <name evidence="1" type="ORF">MARPO_0069s0033</name>
</gene>
<dbReference type="OrthoDB" id="9970274at2759"/>
<dbReference type="PANTHER" id="PTHR31960:SF2">
    <property type="entry name" value="F-BOX PROTEIN PP2-A15"/>
    <property type="match status" value="1"/>
</dbReference>
<keyword evidence="2" id="KW-1185">Reference proteome</keyword>
<dbReference type="PANTHER" id="PTHR31960">
    <property type="entry name" value="F-BOX PROTEIN PP2-A15"/>
    <property type="match status" value="1"/>
</dbReference>
<evidence type="ECO:0000313" key="2">
    <source>
        <dbReference type="Proteomes" id="UP000244005"/>
    </source>
</evidence>